<dbReference type="PANTHER" id="PTHR34719:SF2">
    <property type="entry name" value="NICKEL-RESPONSIVE REGULATOR"/>
    <property type="match status" value="1"/>
</dbReference>
<dbReference type="STRING" id="1294262.GCA_001316085_01360"/>
<dbReference type="InterPro" id="IPR010985">
    <property type="entry name" value="Ribbon_hlx_hlx"/>
</dbReference>
<dbReference type="RefSeq" id="WP_054845700.1">
    <property type="nucleotide sequence ID" value="NZ_AP018929.1"/>
</dbReference>
<proteinExistence type="inferred from homology"/>
<dbReference type="AlphaFoldDB" id="A0A510DV16"/>
<reference evidence="11" key="1">
    <citation type="submission" date="2018-09" db="EMBL/GenBank/DDBJ databases">
        <title>Complete Genome Sequencing of Sulfolobus sp. JCM 16834.</title>
        <authorList>
            <person name="Kato S."/>
            <person name="Itoh T."/>
            <person name="Ohkuma M."/>
        </authorList>
    </citation>
    <scope>NUCLEOTIDE SEQUENCE [LARGE SCALE GENOMIC DNA]</scope>
    <source>
        <strain evidence="11">IC-007</strain>
    </source>
</reference>
<evidence type="ECO:0000256" key="2">
    <source>
        <dbReference type="ARBA" id="ARBA00022723"/>
    </source>
</evidence>
<dbReference type="KEGG" id="step:IC006_1377"/>
<comment type="function">
    <text evidence="6">Transcriptional regulator.</text>
</comment>
<evidence type="ECO:0000256" key="6">
    <source>
        <dbReference type="HAMAP-Rule" id="MF_00476"/>
    </source>
</evidence>
<dbReference type="InterPro" id="IPR045865">
    <property type="entry name" value="ACT-like_dom_sf"/>
</dbReference>
<dbReference type="SUPFAM" id="SSF47598">
    <property type="entry name" value="Ribbon-helix-helix"/>
    <property type="match status" value="1"/>
</dbReference>
<name>A0A510DV16_9CREN</name>
<evidence type="ECO:0000313" key="11">
    <source>
        <dbReference type="Proteomes" id="UP000325030"/>
    </source>
</evidence>
<protein>
    <recommendedName>
        <fullName evidence="6">Putative nickel-responsive regulator</fullName>
    </recommendedName>
</protein>
<dbReference type="Proteomes" id="UP000322983">
    <property type="component" value="Chromosome"/>
</dbReference>
<dbReference type="CDD" id="cd22231">
    <property type="entry name" value="RHH_NikR_HicB-like"/>
    <property type="match status" value="1"/>
</dbReference>
<feature type="binding site" evidence="6">
    <location>
        <position position="86"/>
    </location>
    <ligand>
        <name>Ni(2+)</name>
        <dbReference type="ChEBI" id="CHEBI:49786"/>
    </ligand>
</feature>
<dbReference type="PANTHER" id="PTHR34719">
    <property type="entry name" value="NICKEL-RESPONSIVE REGULATOR"/>
    <property type="match status" value="1"/>
</dbReference>
<dbReference type="GO" id="GO:0003677">
    <property type="term" value="F:DNA binding"/>
    <property type="evidence" value="ECO:0007669"/>
    <property type="project" value="UniProtKB-KW"/>
</dbReference>
<dbReference type="Pfam" id="PF08753">
    <property type="entry name" value="NikR_C"/>
    <property type="match status" value="1"/>
</dbReference>
<keyword evidence="4 6" id="KW-0238">DNA-binding</keyword>
<evidence type="ECO:0000313" key="10">
    <source>
        <dbReference type="Proteomes" id="UP000322983"/>
    </source>
</evidence>
<reference evidence="8 10" key="2">
    <citation type="journal article" date="2020" name="Int. J. Syst. Evol. Microbiol.">
        <title>Sulfuracidifex tepidarius gen. nov., sp. nov. and transfer of Sulfolobus metallicus Huber and Stetter 1992 to the genus Sulfuracidifex as Sulfuracidifex metallicus comb. nov.</title>
        <authorList>
            <person name="Itoh T."/>
            <person name="Miura T."/>
            <person name="Sakai H.D."/>
            <person name="Kato S."/>
            <person name="Ohkuma M."/>
            <person name="Takashina T."/>
        </authorList>
    </citation>
    <scope>NUCLEOTIDE SEQUENCE [LARGE SCALE GENOMIC DNA]</scope>
    <source>
        <strain evidence="8 10">IC-006</strain>
        <strain evidence="9">IC-007</strain>
    </source>
</reference>
<dbReference type="EMBL" id="AP018929">
    <property type="protein sequence ID" value="BBG24076.1"/>
    <property type="molecule type" value="Genomic_DNA"/>
</dbReference>
<evidence type="ECO:0000256" key="4">
    <source>
        <dbReference type="ARBA" id="ARBA00023125"/>
    </source>
</evidence>
<accession>A0A510E2T2</accession>
<comment type="cofactor">
    <cofactor evidence="6">
        <name>Ni(2+)</name>
        <dbReference type="ChEBI" id="CHEBI:49786"/>
    </cofactor>
    <text evidence="6">Binds 1 nickel ion per subunit.</text>
</comment>
<evidence type="ECO:0000313" key="9">
    <source>
        <dbReference type="EMBL" id="BBG26831.1"/>
    </source>
</evidence>
<dbReference type="GO" id="GO:0003700">
    <property type="term" value="F:DNA-binding transcription factor activity"/>
    <property type="evidence" value="ECO:0007669"/>
    <property type="project" value="UniProtKB-UniRule"/>
</dbReference>
<dbReference type="GO" id="GO:0016151">
    <property type="term" value="F:nickel cation binding"/>
    <property type="evidence" value="ECO:0007669"/>
    <property type="project" value="UniProtKB-UniRule"/>
</dbReference>
<dbReference type="InterPro" id="IPR050192">
    <property type="entry name" value="CopG/NikR_regulator"/>
</dbReference>
<feature type="domain" description="Transcription factor NikR nickel binding C-terminal" evidence="7">
    <location>
        <begin position="53"/>
        <end position="124"/>
    </location>
</feature>
<dbReference type="GeneID" id="41717695"/>
<keyword evidence="5 6" id="KW-0804">Transcription</keyword>
<evidence type="ECO:0000313" key="8">
    <source>
        <dbReference type="EMBL" id="BBG24076.1"/>
    </source>
</evidence>
<dbReference type="HAMAP" id="MF_00476">
    <property type="entry name" value="NikR"/>
    <property type="match status" value="1"/>
</dbReference>
<dbReference type="Gene3D" id="1.10.1220.10">
    <property type="entry name" value="Met repressor-like"/>
    <property type="match status" value="1"/>
</dbReference>
<dbReference type="GO" id="GO:0010045">
    <property type="term" value="P:response to nickel cation"/>
    <property type="evidence" value="ECO:0007669"/>
    <property type="project" value="InterPro"/>
</dbReference>
<keyword evidence="10" id="KW-1185">Reference proteome</keyword>
<organism evidence="8 10">
    <name type="scientific">Sulfuracidifex tepidarius</name>
    <dbReference type="NCBI Taxonomy" id="1294262"/>
    <lineage>
        <taxon>Archaea</taxon>
        <taxon>Thermoproteota</taxon>
        <taxon>Thermoprotei</taxon>
        <taxon>Sulfolobales</taxon>
        <taxon>Sulfolobaceae</taxon>
        <taxon>Sulfuracidifex</taxon>
    </lineage>
</organism>
<sequence>MSEKISISIPRELLNELEQFMDEKKSGDRSKIIQLALKNFLDENKESDELVYGVISVVYDFEVAETDFTRVQHEYAEVIMSNSHVHVSHKECMEAIFVRGKRSEIVRLVKELNRIKGIKKVKPTFSYIEQDA</sequence>
<evidence type="ECO:0000256" key="3">
    <source>
        <dbReference type="ARBA" id="ARBA00023015"/>
    </source>
</evidence>
<dbReference type="Proteomes" id="UP000325030">
    <property type="component" value="Chromosome"/>
</dbReference>
<keyword evidence="3 6" id="KW-0805">Transcription regulation</keyword>
<comment type="similarity">
    <text evidence="6">Belongs to the transcriptional regulatory CopG/NikR family.</text>
</comment>
<dbReference type="EMBL" id="AP018930">
    <property type="protein sequence ID" value="BBG26831.1"/>
    <property type="molecule type" value="Genomic_DNA"/>
</dbReference>
<dbReference type="SUPFAM" id="SSF55021">
    <property type="entry name" value="ACT-like"/>
    <property type="match status" value="1"/>
</dbReference>
<feature type="binding site" evidence="6">
    <location>
        <position position="92"/>
    </location>
    <ligand>
        <name>Ni(2+)</name>
        <dbReference type="ChEBI" id="CHEBI:49786"/>
    </ligand>
</feature>
<dbReference type="InterPro" id="IPR013321">
    <property type="entry name" value="Arc_rbn_hlx_hlx"/>
</dbReference>
<feature type="binding site" evidence="6">
    <location>
        <position position="73"/>
    </location>
    <ligand>
        <name>Ni(2+)</name>
        <dbReference type="ChEBI" id="CHEBI:49786"/>
    </ligand>
</feature>
<accession>A0A510DV16</accession>
<gene>
    <name evidence="8" type="ORF">IC006_1377</name>
    <name evidence="9" type="ORF">IC007_1352</name>
</gene>
<dbReference type="InterPro" id="IPR014864">
    <property type="entry name" value="TF_NikR_Ni-bd_C"/>
</dbReference>
<evidence type="ECO:0000259" key="7">
    <source>
        <dbReference type="Pfam" id="PF08753"/>
    </source>
</evidence>
<keyword evidence="2 6" id="KW-0479">Metal-binding</keyword>
<evidence type="ECO:0000256" key="5">
    <source>
        <dbReference type="ARBA" id="ARBA00023163"/>
    </source>
</evidence>
<dbReference type="InterPro" id="IPR022988">
    <property type="entry name" value="Ni_resp_reg_NikR"/>
</dbReference>
<keyword evidence="1 6" id="KW-0533">Nickel</keyword>
<feature type="binding site" evidence="6">
    <location>
        <position position="84"/>
    </location>
    <ligand>
        <name>Ni(2+)</name>
        <dbReference type="ChEBI" id="CHEBI:49786"/>
    </ligand>
</feature>
<evidence type="ECO:0000256" key="1">
    <source>
        <dbReference type="ARBA" id="ARBA00022596"/>
    </source>
</evidence>
<dbReference type="Gene3D" id="3.30.70.1150">
    <property type="entry name" value="ACT-like. Chain A, domain 2"/>
    <property type="match status" value="1"/>
</dbReference>
<dbReference type="InterPro" id="IPR027271">
    <property type="entry name" value="Acetolactate_synth/TF_NikR_C"/>
</dbReference>